<evidence type="ECO:0008006" key="5">
    <source>
        <dbReference type="Google" id="ProtNLM"/>
    </source>
</evidence>
<dbReference type="GeneID" id="14909130"/>
<protein>
    <recommendedName>
        <fullName evidence="5">Transmembrane protein</fullName>
    </recommendedName>
</protein>
<evidence type="ECO:0000256" key="1">
    <source>
        <dbReference type="SAM" id="MobiDB-lite"/>
    </source>
</evidence>
<reference evidence="3 4" key="1">
    <citation type="submission" date="2011-07" db="EMBL/GenBank/DDBJ databases">
        <authorList>
            <person name="Coyne R."/>
            <person name="Brami D."/>
            <person name="Johnson J."/>
            <person name="Hostetler J."/>
            <person name="Hannick L."/>
            <person name="Clark T."/>
            <person name="Cassidy-Hanley D."/>
            <person name="Inman J."/>
        </authorList>
    </citation>
    <scope>NUCLEOTIDE SEQUENCE [LARGE SCALE GENOMIC DNA]</scope>
    <source>
        <strain evidence="3 4">G5</strain>
    </source>
</reference>
<feature type="transmembrane region" description="Helical" evidence="2">
    <location>
        <begin position="173"/>
        <end position="190"/>
    </location>
</feature>
<feature type="region of interest" description="Disordered" evidence="1">
    <location>
        <begin position="1"/>
        <end position="26"/>
    </location>
</feature>
<evidence type="ECO:0000313" key="4">
    <source>
        <dbReference type="Proteomes" id="UP000008983"/>
    </source>
</evidence>
<dbReference type="InParanoid" id="G0QP98"/>
<name>G0QP98_ICHMU</name>
<feature type="compositionally biased region" description="Low complexity" evidence="1">
    <location>
        <begin position="1"/>
        <end position="14"/>
    </location>
</feature>
<keyword evidence="2" id="KW-1133">Transmembrane helix</keyword>
<keyword evidence="4" id="KW-1185">Reference proteome</keyword>
<evidence type="ECO:0000256" key="2">
    <source>
        <dbReference type="SAM" id="Phobius"/>
    </source>
</evidence>
<organism evidence="3 4">
    <name type="scientific">Ichthyophthirius multifiliis</name>
    <name type="common">White spot disease agent</name>
    <name type="synonym">Ich</name>
    <dbReference type="NCBI Taxonomy" id="5932"/>
    <lineage>
        <taxon>Eukaryota</taxon>
        <taxon>Sar</taxon>
        <taxon>Alveolata</taxon>
        <taxon>Ciliophora</taxon>
        <taxon>Intramacronucleata</taxon>
        <taxon>Oligohymenophorea</taxon>
        <taxon>Hymenostomatida</taxon>
        <taxon>Ophryoglenina</taxon>
        <taxon>Ichthyophthirius</taxon>
    </lineage>
</organism>
<dbReference type="AlphaFoldDB" id="G0QP98"/>
<feature type="transmembrane region" description="Helical" evidence="2">
    <location>
        <begin position="250"/>
        <end position="275"/>
    </location>
</feature>
<keyword evidence="2" id="KW-0472">Membrane</keyword>
<proteinExistence type="predicted"/>
<feature type="compositionally biased region" description="Basic residues" evidence="1">
    <location>
        <begin position="15"/>
        <end position="26"/>
    </location>
</feature>
<evidence type="ECO:0000313" key="3">
    <source>
        <dbReference type="EMBL" id="EGR32960.1"/>
    </source>
</evidence>
<dbReference type="Proteomes" id="UP000008983">
    <property type="component" value="Unassembled WGS sequence"/>
</dbReference>
<sequence length="276" mass="34242">MSKGQAQSKTATKQSKSKAIKKIPTRKSCYRKKCKQKQKQKQINYPQINCLSINTSYKLHQYNCSCESNNPQGQNYYPQRKNHYPQINFCQEIICWQKSSCSKEKFIQGNSLKERCCQKRRQKSCCCYQKNIKEMRNQIFILINNNKYNFYQMLYCQCFLIGIFNKIIKKKYFIYYFFFIIQNEYIYFIYQIKKNYKQIFFQQTDEKKYILKLFINNVNIYIQKNIYIKINKRQKFIQLFYFKVKKYQKFFFFFYIQLFQIILNSFQKFSFFYFYI</sequence>
<gene>
    <name evidence="3" type="ORF">IMG5_065730</name>
</gene>
<dbReference type="RefSeq" id="XP_004036946.1">
    <property type="nucleotide sequence ID" value="XM_004036898.1"/>
</dbReference>
<keyword evidence="2" id="KW-0812">Transmembrane</keyword>
<dbReference type="EMBL" id="GL983538">
    <property type="protein sequence ID" value="EGR32960.1"/>
    <property type="molecule type" value="Genomic_DNA"/>
</dbReference>
<accession>G0QP98</accession>